<gene>
    <name evidence="2" type="ORF">BE17_27030</name>
</gene>
<sequence length="99" mass="10479">MAEDCASSLRELTLGPPPLLVPIEANRPASTTSRRSTRWGLVQVEGGAGHVLRDMEVSASILEGGATRGTRRDGPCPAPAGASIRGVRARHARRSNRKP</sequence>
<feature type="compositionally biased region" description="Basic residues" evidence="1">
    <location>
        <begin position="87"/>
        <end position="99"/>
    </location>
</feature>
<reference evidence="2 3" key="1">
    <citation type="submission" date="2014-02" db="EMBL/GenBank/DDBJ databases">
        <title>The small core and large imbalanced accessory genome model reveals a collaborative survival strategy of Sorangium cellulosum strains in nature.</title>
        <authorList>
            <person name="Han K."/>
            <person name="Peng R."/>
            <person name="Blom J."/>
            <person name="Li Y.-Z."/>
        </authorList>
    </citation>
    <scope>NUCLEOTIDE SEQUENCE [LARGE SCALE GENOMIC DNA]</scope>
    <source>
        <strain evidence="2 3">So0011-07</strain>
    </source>
</reference>
<comment type="caution">
    <text evidence="2">The sequence shown here is derived from an EMBL/GenBank/DDBJ whole genome shotgun (WGS) entry which is preliminary data.</text>
</comment>
<dbReference type="Proteomes" id="UP000075635">
    <property type="component" value="Unassembled WGS sequence"/>
</dbReference>
<dbReference type="EMBL" id="JEMB01000574">
    <property type="protein sequence ID" value="KYF96063.1"/>
    <property type="molecule type" value="Genomic_DNA"/>
</dbReference>
<dbReference type="AlphaFoldDB" id="A0A150SUI4"/>
<organism evidence="2 3">
    <name type="scientific">Sorangium cellulosum</name>
    <name type="common">Polyangium cellulosum</name>
    <dbReference type="NCBI Taxonomy" id="56"/>
    <lineage>
        <taxon>Bacteria</taxon>
        <taxon>Pseudomonadati</taxon>
        <taxon>Myxococcota</taxon>
        <taxon>Polyangia</taxon>
        <taxon>Polyangiales</taxon>
        <taxon>Polyangiaceae</taxon>
        <taxon>Sorangium</taxon>
    </lineage>
</organism>
<name>A0A150SUI4_SORCE</name>
<evidence type="ECO:0000313" key="2">
    <source>
        <dbReference type="EMBL" id="KYF96063.1"/>
    </source>
</evidence>
<evidence type="ECO:0000256" key="1">
    <source>
        <dbReference type="SAM" id="MobiDB-lite"/>
    </source>
</evidence>
<evidence type="ECO:0000313" key="3">
    <source>
        <dbReference type="Proteomes" id="UP000075635"/>
    </source>
</evidence>
<proteinExistence type="predicted"/>
<protein>
    <submittedName>
        <fullName evidence="2">Uncharacterized protein</fullName>
    </submittedName>
</protein>
<accession>A0A150SUI4</accession>
<feature type="region of interest" description="Disordered" evidence="1">
    <location>
        <begin position="65"/>
        <end position="99"/>
    </location>
</feature>